<keyword evidence="1" id="KW-0444">Lipid biosynthesis</keyword>
<evidence type="ECO:0000313" key="6">
    <source>
        <dbReference type="Proteomes" id="UP001139488"/>
    </source>
</evidence>
<evidence type="ECO:0000313" key="5">
    <source>
        <dbReference type="EMBL" id="MCJ2377064.1"/>
    </source>
</evidence>
<keyword evidence="4" id="KW-0276">Fatty acid metabolism</keyword>
<sequence>MNFLAHLHIAEHCQSDLLGNLLGDFVKGNPYDKYPHDVASGILMHRFVDSYTDSHDVMRHCKSQFASERRRYAFIALDMFWDHCLADSWQHYHDKELAEFCHLAKTRVQQSSVEVPQRFQLVSEKMWQQHWLESYRDFDTVLYALERMSTRSLRMAPLATCAVDLKKHYSCFYDLFAQFYPELLHAASSYSPKDK</sequence>
<dbReference type="EMBL" id="JAJNNZ010000006">
    <property type="protein sequence ID" value="MCJ2377064.1"/>
    <property type="molecule type" value="Genomic_DNA"/>
</dbReference>
<organism evidence="5 6">
    <name type="scientific">Vibrio gelatinilyticus</name>
    <dbReference type="NCBI Taxonomy" id="2893468"/>
    <lineage>
        <taxon>Bacteria</taxon>
        <taxon>Pseudomonadati</taxon>
        <taxon>Pseudomonadota</taxon>
        <taxon>Gammaproteobacteria</taxon>
        <taxon>Vibrionales</taxon>
        <taxon>Vibrionaceae</taxon>
        <taxon>Vibrio</taxon>
    </lineage>
</organism>
<dbReference type="Proteomes" id="UP001139488">
    <property type="component" value="Unassembled WGS sequence"/>
</dbReference>
<keyword evidence="4" id="KW-0275">Fatty acid biosynthesis</keyword>
<keyword evidence="6" id="KW-1185">Reference proteome</keyword>
<protein>
    <submittedName>
        <fullName evidence="5">ACP phosphodiesterase</fullName>
    </submittedName>
</protein>
<reference evidence="5" key="1">
    <citation type="submission" date="2021-11" db="EMBL/GenBank/DDBJ databases">
        <title>Vibrio ZSDE26 sp. nov. and Vibrio ZSDZ34 sp. nov., isolated from coastal seawater in Qingdao.</title>
        <authorList>
            <person name="Zhang P."/>
        </authorList>
    </citation>
    <scope>NUCLEOTIDE SEQUENCE</scope>
    <source>
        <strain evidence="5">ZSDZ34</strain>
    </source>
</reference>
<accession>A0A9X2AVN5</accession>
<evidence type="ECO:0000256" key="2">
    <source>
        <dbReference type="ARBA" id="ARBA00022801"/>
    </source>
</evidence>
<dbReference type="PANTHER" id="PTHR38764:SF1">
    <property type="entry name" value="ACYL CARRIER PROTEIN PHOSPHODIESTERASE"/>
    <property type="match status" value="1"/>
</dbReference>
<dbReference type="PIRSF" id="PIRSF011489">
    <property type="entry name" value="DUF479"/>
    <property type="match status" value="1"/>
</dbReference>
<dbReference type="GO" id="GO:0006633">
    <property type="term" value="P:fatty acid biosynthetic process"/>
    <property type="evidence" value="ECO:0007669"/>
    <property type="project" value="UniProtKB-KW"/>
</dbReference>
<dbReference type="RefSeq" id="WP_244356999.1">
    <property type="nucleotide sequence ID" value="NZ_JAJNNZ010000006.1"/>
</dbReference>
<evidence type="ECO:0000256" key="4">
    <source>
        <dbReference type="ARBA" id="ARBA00023160"/>
    </source>
</evidence>
<evidence type="ECO:0000256" key="1">
    <source>
        <dbReference type="ARBA" id="ARBA00022516"/>
    </source>
</evidence>
<dbReference type="AlphaFoldDB" id="A0A9X2AVN5"/>
<dbReference type="Pfam" id="PF04336">
    <property type="entry name" value="ACP_PD"/>
    <property type="match status" value="1"/>
</dbReference>
<keyword evidence="3" id="KW-0443">Lipid metabolism</keyword>
<gene>
    <name evidence="5" type="ORF">LNL84_09480</name>
</gene>
<keyword evidence="2" id="KW-0378">Hydrolase</keyword>
<dbReference type="GO" id="GO:0008770">
    <property type="term" value="F:[acyl-carrier-protein] phosphodiesterase activity"/>
    <property type="evidence" value="ECO:0007669"/>
    <property type="project" value="InterPro"/>
</dbReference>
<dbReference type="PANTHER" id="PTHR38764">
    <property type="entry name" value="ACYL CARRIER PROTEIN PHOSPHODIESTERASE"/>
    <property type="match status" value="1"/>
</dbReference>
<comment type="caution">
    <text evidence="5">The sequence shown here is derived from an EMBL/GenBank/DDBJ whole genome shotgun (WGS) entry which is preliminary data.</text>
</comment>
<proteinExistence type="predicted"/>
<dbReference type="InterPro" id="IPR007431">
    <property type="entry name" value="ACP_PD"/>
</dbReference>
<evidence type="ECO:0000256" key="3">
    <source>
        <dbReference type="ARBA" id="ARBA00023098"/>
    </source>
</evidence>
<name>A0A9X2AVN5_9VIBR</name>